<keyword evidence="2" id="KW-1133">Transmembrane helix</keyword>
<protein>
    <recommendedName>
        <fullName evidence="3">CAAX prenyl protease 2/Lysostaphin resistance protein A-like domain-containing protein</fullName>
    </recommendedName>
</protein>
<dbReference type="OMA" id="ATIMPIR"/>
<feature type="transmembrane region" description="Helical" evidence="2">
    <location>
        <begin position="171"/>
        <end position="188"/>
    </location>
</feature>
<dbReference type="Pfam" id="PF02517">
    <property type="entry name" value="Rce1-like"/>
    <property type="match status" value="1"/>
</dbReference>
<keyword evidence="5" id="KW-1185">Reference proteome</keyword>
<dbReference type="PANTHER" id="PTHR43592">
    <property type="entry name" value="CAAX AMINO TERMINAL PROTEASE"/>
    <property type="match status" value="1"/>
</dbReference>
<feature type="transmembrane region" description="Helical" evidence="2">
    <location>
        <begin position="404"/>
        <end position="422"/>
    </location>
</feature>
<dbReference type="GO" id="GO:0004175">
    <property type="term" value="F:endopeptidase activity"/>
    <property type="evidence" value="ECO:0007669"/>
    <property type="project" value="UniProtKB-ARBA"/>
</dbReference>
<evidence type="ECO:0000256" key="1">
    <source>
        <dbReference type="SAM" id="MobiDB-lite"/>
    </source>
</evidence>
<feature type="region of interest" description="Disordered" evidence="1">
    <location>
        <begin position="88"/>
        <end position="115"/>
    </location>
</feature>
<dbReference type="GO" id="GO:0080120">
    <property type="term" value="P:CAAX-box protein maturation"/>
    <property type="evidence" value="ECO:0007669"/>
    <property type="project" value="UniProtKB-ARBA"/>
</dbReference>
<sequence>MRSAARTGFDATAVETGTGQRVEERLEGGFMVAATFVAAPLGVPAIDRSRVDALCTPRGAPAFRLALPRVRSQLLWRSVPTIARAAAAQGVPPRDESSEPADAAVEQDEQERSRPKWAPKWMPDWLVYVKDRPWLQLALIMPLYVVHLLVFSKVSFPLPKRLILHEKMTQLGMDSITGFIVLFITALWRKTMKLGSMCPNLLAADQNNPPWKIPREQKRKIVSTTVILTVAYIFSGYGALVWEQLLLALSAIGLPLTVPTLRAWKVLLGHLMWVYMGCKILDQQLKPFFPPEGQWLRLEFKENWGWWAIGGYYVSALLFNIADLVNQLVLPPSIFNGETVVSKLINPENRDMLAMAIGSIGPCVTAPVFEEVLYRGFLLPALVFYLPLWASLPISSVLFAAHHLNPGGMIPLTVLGLAWAILYTRSRNVLVTIIIHAMWNSRVFLGSLIGLDFLRHG</sequence>
<evidence type="ECO:0000313" key="5">
    <source>
        <dbReference type="Proteomes" id="UP000324585"/>
    </source>
</evidence>
<evidence type="ECO:0000259" key="3">
    <source>
        <dbReference type="Pfam" id="PF02517"/>
    </source>
</evidence>
<feature type="transmembrane region" description="Helical" evidence="2">
    <location>
        <begin position="134"/>
        <end position="151"/>
    </location>
</feature>
<dbReference type="EMBL" id="VRMN01000001">
    <property type="protein sequence ID" value="KAA8498547.1"/>
    <property type="molecule type" value="Genomic_DNA"/>
</dbReference>
<feature type="transmembrane region" description="Helical" evidence="2">
    <location>
        <begin position="429"/>
        <end position="451"/>
    </location>
</feature>
<feature type="transmembrane region" description="Helical" evidence="2">
    <location>
        <begin position="376"/>
        <end position="398"/>
    </location>
</feature>
<keyword evidence="2" id="KW-0812">Transmembrane</keyword>
<organism evidence="4 5">
    <name type="scientific">Porphyridium purpureum</name>
    <name type="common">Red alga</name>
    <name type="synonym">Porphyridium cruentum</name>
    <dbReference type="NCBI Taxonomy" id="35688"/>
    <lineage>
        <taxon>Eukaryota</taxon>
        <taxon>Rhodophyta</taxon>
        <taxon>Bangiophyceae</taxon>
        <taxon>Porphyridiales</taxon>
        <taxon>Porphyridiaceae</taxon>
        <taxon>Porphyridium</taxon>
    </lineage>
</organism>
<dbReference type="Proteomes" id="UP000324585">
    <property type="component" value="Unassembled WGS sequence"/>
</dbReference>
<dbReference type="InterPro" id="IPR003675">
    <property type="entry name" value="Rce1/LyrA-like_dom"/>
</dbReference>
<evidence type="ECO:0000256" key="2">
    <source>
        <dbReference type="SAM" id="Phobius"/>
    </source>
</evidence>
<dbReference type="AlphaFoldDB" id="A0A5J4Z7C3"/>
<dbReference type="OrthoDB" id="361580at2759"/>
<reference evidence="5" key="1">
    <citation type="journal article" date="2019" name="Nat. Commun.">
        <title>Expansion of phycobilisome linker gene families in mesophilic red algae.</title>
        <authorList>
            <person name="Lee J."/>
            <person name="Kim D."/>
            <person name="Bhattacharya D."/>
            <person name="Yoon H.S."/>
        </authorList>
    </citation>
    <scope>NUCLEOTIDE SEQUENCE [LARGE SCALE GENOMIC DNA]</scope>
    <source>
        <strain evidence="5">CCMP 1328</strain>
    </source>
</reference>
<name>A0A5J4Z7C3_PORPP</name>
<feature type="transmembrane region" description="Helical" evidence="2">
    <location>
        <begin position="352"/>
        <end position="369"/>
    </location>
</feature>
<feature type="domain" description="CAAX prenyl protease 2/Lysostaphin resistance protein A-like" evidence="3">
    <location>
        <begin position="359"/>
        <end position="441"/>
    </location>
</feature>
<keyword evidence="2" id="KW-0472">Membrane</keyword>
<gene>
    <name evidence="4" type="ORF">FVE85_6132</name>
</gene>
<feature type="transmembrane region" description="Helical" evidence="2">
    <location>
        <begin position="304"/>
        <end position="322"/>
    </location>
</feature>
<dbReference type="PANTHER" id="PTHR43592:SF15">
    <property type="entry name" value="CAAX AMINO TERMINAL PROTEASE FAMILY PROTEIN"/>
    <property type="match status" value="1"/>
</dbReference>
<proteinExistence type="predicted"/>
<feature type="transmembrane region" description="Helical" evidence="2">
    <location>
        <begin position="245"/>
        <end position="264"/>
    </location>
</feature>
<accession>A0A5J4Z7C3</accession>
<feature type="transmembrane region" description="Helical" evidence="2">
    <location>
        <begin position="221"/>
        <end position="239"/>
    </location>
</feature>
<evidence type="ECO:0000313" key="4">
    <source>
        <dbReference type="EMBL" id="KAA8498547.1"/>
    </source>
</evidence>
<comment type="caution">
    <text evidence="4">The sequence shown here is derived from an EMBL/GenBank/DDBJ whole genome shotgun (WGS) entry which is preliminary data.</text>
</comment>